<organism evidence="2 3">
    <name type="scientific">Aspergillus pseudonomiae</name>
    <dbReference type="NCBI Taxonomy" id="1506151"/>
    <lineage>
        <taxon>Eukaryota</taxon>
        <taxon>Fungi</taxon>
        <taxon>Dikarya</taxon>
        <taxon>Ascomycota</taxon>
        <taxon>Pezizomycotina</taxon>
        <taxon>Eurotiomycetes</taxon>
        <taxon>Eurotiomycetidae</taxon>
        <taxon>Eurotiales</taxon>
        <taxon>Aspergillaceae</taxon>
        <taxon>Aspergillus</taxon>
        <taxon>Aspergillus subgen. Circumdati</taxon>
    </lineage>
</organism>
<reference evidence="2 3" key="1">
    <citation type="submission" date="2019-04" db="EMBL/GenBank/DDBJ databases">
        <authorList>
            <consortium name="DOE Joint Genome Institute"/>
            <person name="Mondo S."/>
            <person name="Kjaerbolling I."/>
            <person name="Vesth T."/>
            <person name="Frisvad J.C."/>
            <person name="Nybo J.L."/>
            <person name="Theobald S."/>
            <person name="Kildgaard S."/>
            <person name="Isbrandt T."/>
            <person name="Kuo A."/>
            <person name="Sato A."/>
            <person name="Lyhne E.K."/>
            <person name="Kogle M.E."/>
            <person name="Wiebenga A."/>
            <person name="Kun R.S."/>
            <person name="Lubbers R.J."/>
            <person name="Makela M.R."/>
            <person name="Barry K."/>
            <person name="Chovatia M."/>
            <person name="Clum A."/>
            <person name="Daum C."/>
            <person name="Haridas S."/>
            <person name="He G."/>
            <person name="LaButti K."/>
            <person name="Lipzen A."/>
            <person name="Riley R."/>
            <person name="Salamov A."/>
            <person name="Simmons B.A."/>
            <person name="Magnuson J.K."/>
            <person name="Henrissat B."/>
            <person name="Mortensen U.H."/>
            <person name="Larsen T.O."/>
            <person name="Devries R.P."/>
            <person name="Grigoriev I.V."/>
            <person name="Machida M."/>
            <person name="Baker S.E."/>
            <person name="Andersen M.R."/>
            <person name="Cantor M.N."/>
            <person name="Hua S.X."/>
        </authorList>
    </citation>
    <scope>NUCLEOTIDE SEQUENCE [LARGE SCALE GENOMIC DNA]</scope>
    <source>
        <strain evidence="2 3">CBS 119388</strain>
    </source>
</reference>
<sequence length="75" mass="8245">MVQEKYQSLGSNNPIADPRSPAATAEYENYYREFPNELVNSIRNEDQAMVARIVGLIQSGASQDKVLGAIRSANS</sequence>
<evidence type="ECO:0000313" key="3">
    <source>
        <dbReference type="Proteomes" id="UP000325579"/>
    </source>
</evidence>
<keyword evidence="3" id="KW-1185">Reference proteome</keyword>
<dbReference type="GeneID" id="43667616"/>
<evidence type="ECO:0000313" key="2">
    <source>
        <dbReference type="EMBL" id="KAE8400610.1"/>
    </source>
</evidence>
<gene>
    <name evidence="2" type="ORF">BDV37DRAFT_257288</name>
</gene>
<protein>
    <submittedName>
        <fullName evidence="2">Uncharacterized protein</fullName>
    </submittedName>
</protein>
<accession>A0A5N7D2I2</accession>
<feature type="compositionally biased region" description="Polar residues" evidence="1">
    <location>
        <begin position="1"/>
        <end position="14"/>
    </location>
</feature>
<proteinExistence type="predicted"/>
<dbReference type="AlphaFoldDB" id="A0A5N7D2I2"/>
<evidence type="ECO:0000256" key="1">
    <source>
        <dbReference type="SAM" id="MobiDB-lite"/>
    </source>
</evidence>
<name>A0A5N7D2I2_9EURO</name>
<dbReference type="Proteomes" id="UP000325579">
    <property type="component" value="Unassembled WGS sequence"/>
</dbReference>
<dbReference type="OrthoDB" id="4439444at2759"/>
<feature type="region of interest" description="Disordered" evidence="1">
    <location>
        <begin position="1"/>
        <end position="21"/>
    </location>
</feature>
<dbReference type="EMBL" id="ML736813">
    <property type="protein sequence ID" value="KAE8400610.1"/>
    <property type="molecule type" value="Genomic_DNA"/>
</dbReference>
<dbReference type="RefSeq" id="XP_031937929.1">
    <property type="nucleotide sequence ID" value="XM_032082925.1"/>
</dbReference>